<reference evidence="1" key="1">
    <citation type="submission" date="2021-01" db="EMBL/GenBank/DDBJ databases">
        <title>Phytophthora aleatoria, a newly-described species from Pinus radiata is distinct from Phytophthora cactorum isolates based on comparative genomics.</title>
        <authorList>
            <person name="Mcdougal R."/>
            <person name="Panda P."/>
            <person name="Williams N."/>
            <person name="Studholme D.J."/>
        </authorList>
    </citation>
    <scope>NUCLEOTIDE SEQUENCE</scope>
    <source>
        <strain evidence="1">NZFS 4037</strain>
    </source>
</reference>
<sequence>MKQEGIQDQPDALSPEETAALLTMSDSFIQEAVHMSRHYAGCSRHPSAIDPTRWKRIAHVRDLAMYKERRARWRLGSKRKLGSRLANKEYVDDSTKLLPATLMIGTFPGDLESVMFGLQSSTEDATRLRASYLGDNLVDEKLLAAPLESPSYDNPLRSCTLRWRGIRSGTAAAKVASGKIFSSRAIETVYIESTGITELGNGERVGYELLQSVEVPGLGGFSKNGRRQAIISYCYVYRQPSPDVMEVFMLGSTSRDGVLLGAYRQMRFALPFRRKVTRSKLAFCGRCLQRAEETSPLTVAAFEAMEQGEDFDFDTFDSSIPPLSHPSKWSSQCLDVDDDLAMTILGD</sequence>
<gene>
    <name evidence="1" type="ORF">JG688_00010942</name>
</gene>
<keyword evidence="2" id="KW-1185">Reference proteome</keyword>
<accession>A0A8J5M5L1</accession>
<evidence type="ECO:0000313" key="1">
    <source>
        <dbReference type="EMBL" id="KAG6957482.1"/>
    </source>
</evidence>
<dbReference type="Proteomes" id="UP000709295">
    <property type="component" value="Unassembled WGS sequence"/>
</dbReference>
<organism evidence="1 2">
    <name type="scientific">Phytophthora aleatoria</name>
    <dbReference type="NCBI Taxonomy" id="2496075"/>
    <lineage>
        <taxon>Eukaryota</taxon>
        <taxon>Sar</taxon>
        <taxon>Stramenopiles</taxon>
        <taxon>Oomycota</taxon>
        <taxon>Peronosporomycetes</taxon>
        <taxon>Peronosporales</taxon>
        <taxon>Peronosporaceae</taxon>
        <taxon>Phytophthora</taxon>
    </lineage>
</organism>
<evidence type="ECO:0000313" key="2">
    <source>
        <dbReference type="Proteomes" id="UP000709295"/>
    </source>
</evidence>
<proteinExistence type="predicted"/>
<dbReference type="PANTHER" id="PTHR13510:SF44">
    <property type="entry name" value="RABENOSYN-5"/>
    <property type="match status" value="1"/>
</dbReference>
<protein>
    <submittedName>
        <fullName evidence="1">Uncharacterized protein</fullName>
    </submittedName>
</protein>
<dbReference type="EMBL" id="JAENGY010000726">
    <property type="protein sequence ID" value="KAG6957482.1"/>
    <property type="molecule type" value="Genomic_DNA"/>
</dbReference>
<comment type="caution">
    <text evidence="1">The sequence shown here is derived from an EMBL/GenBank/DDBJ whole genome shotgun (WGS) entry which is preliminary data.</text>
</comment>
<name>A0A8J5M5L1_9STRA</name>
<dbReference type="AlphaFoldDB" id="A0A8J5M5L1"/>
<dbReference type="InterPro" id="IPR052727">
    <property type="entry name" value="Rab4/Rab5_effector"/>
</dbReference>
<dbReference type="PANTHER" id="PTHR13510">
    <property type="entry name" value="FYVE-FINGER-CONTAINING RAB5 EFFECTOR PROTEIN RABENOSYN-5-RELATED"/>
    <property type="match status" value="1"/>
</dbReference>